<dbReference type="Proteomes" id="UP000682802">
    <property type="component" value="Chromosome 1"/>
</dbReference>
<accession>A0ABX8GYE6</accession>
<dbReference type="EMBL" id="CP076128">
    <property type="protein sequence ID" value="QWG07955.1"/>
    <property type="molecule type" value="Genomic_DNA"/>
</dbReference>
<gene>
    <name evidence="3" type="ORF">KM029_03200</name>
</gene>
<dbReference type="RefSeq" id="WP_144075340.1">
    <property type="nucleotide sequence ID" value="NZ_CP076128.1"/>
</dbReference>
<evidence type="ECO:0000313" key="3">
    <source>
        <dbReference type="EMBL" id="QWG07955.1"/>
    </source>
</evidence>
<keyword evidence="1" id="KW-0812">Transmembrane</keyword>
<sequence length="290" mass="34353">MLKNIRKVIKRYFWPTLTSNKIMLNSNVRVESLSPPQKNSFFMELQKQVKGITYTRKGLIALNIIGFVFHWEILPLITIGTLGYLFFVSKNISKIPEKIYNKLDIQIPYAKKTKKNLLKRDFNYDPSKITVEDLQIGFLLDYNLQTYKVVEHFQYVTEDNEFEEKLVLITGIDERFIFKKYNANNPFIRSTQKINIFSIDENLDTEILLKQRPKSIINFKGINYYRDEEAKGSIHSFKSNTIENRFKKWDYFDDSRLLYICIEQIDTNKFVAYQGKIEGEIAFSEILPQK</sequence>
<evidence type="ECO:0000259" key="2">
    <source>
        <dbReference type="Pfam" id="PF13785"/>
    </source>
</evidence>
<organism evidence="3 4">
    <name type="scientific">Flammeovirga kamogawensis</name>
    <dbReference type="NCBI Taxonomy" id="373891"/>
    <lineage>
        <taxon>Bacteria</taxon>
        <taxon>Pseudomonadati</taxon>
        <taxon>Bacteroidota</taxon>
        <taxon>Cytophagia</taxon>
        <taxon>Cytophagales</taxon>
        <taxon>Flammeovirgaceae</taxon>
        <taxon>Flammeovirga</taxon>
    </lineage>
</organism>
<dbReference type="InterPro" id="IPR025235">
    <property type="entry name" value="DUF4178"/>
</dbReference>
<feature type="transmembrane region" description="Helical" evidence="1">
    <location>
        <begin position="60"/>
        <end position="87"/>
    </location>
</feature>
<keyword evidence="4" id="KW-1185">Reference proteome</keyword>
<dbReference type="Pfam" id="PF13785">
    <property type="entry name" value="DUF4178"/>
    <property type="match status" value="1"/>
</dbReference>
<reference evidence="3 4" key="1">
    <citation type="submission" date="2021-05" db="EMBL/GenBank/DDBJ databases">
        <title>Comparative genomic studies on the polysaccharide-degrading batcterial strains of the Flammeovirga genus.</title>
        <authorList>
            <person name="Zewei F."/>
            <person name="Zheng Z."/>
            <person name="Yu L."/>
            <person name="Ruyue G."/>
            <person name="Yanhong M."/>
            <person name="Yuanyuan C."/>
            <person name="Jingyan G."/>
            <person name="Wenjun H."/>
        </authorList>
    </citation>
    <scope>NUCLEOTIDE SEQUENCE [LARGE SCALE GENOMIC DNA]</scope>
    <source>
        <strain evidence="3 4">YS10</strain>
    </source>
</reference>
<evidence type="ECO:0000313" key="4">
    <source>
        <dbReference type="Proteomes" id="UP000682802"/>
    </source>
</evidence>
<keyword evidence="1" id="KW-1133">Transmembrane helix</keyword>
<feature type="domain" description="DUF4178" evidence="2">
    <location>
        <begin position="135"/>
        <end position="276"/>
    </location>
</feature>
<evidence type="ECO:0000256" key="1">
    <source>
        <dbReference type="SAM" id="Phobius"/>
    </source>
</evidence>
<proteinExistence type="predicted"/>
<protein>
    <submittedName>
        <fullName evidence="3">DUF4178 domain-containing protein</fullName>
    </submittedName>
</protein>
<keyword evidence="1" id="KW-0472">Membrane</keyword>
<name>A0ABX8GYE6_9BACT</name>